<dbReference type="STRING" id="33033.NW74_03040"/>
<keyword evidence="3 4" id="KW-0687">Ribonucleoprotein</keyword>
<dbReference type="Pfam" id="PF01196">
    <property type="entry name" value="Ribosomal_L17"/>
    <property type="match status" value="1"/>
</dbReference>
<dbReference type="Proteomes" id="UP001210690">
    <property type="component" value="Chromosome"/>
</dbReference>
<evidence type="ECO:0000256" key="5">
    <source>
        <dbReference type="RuleBase" id="RU000660"/>
    </source>
</evidence>
<reference evidence="8" key="3">
    <citation type="submission" date="2022-07" db="EMBL/GenBank/DDBJ databases">
        <title>Parvimonas micra travels from the subgingival sulcus of the human oral cavity to the colorectal adenocarcinoma.</title>
        <authorList>
            <person name="Conde-Perez K."/>
            <person name="Buetas E."/>
            <person name="Aja-Macaya P."/>
            <person name="Martin-De Arribas E."/>
            <person name="Iglesias-Corras I."/>
            <person name="Trigo-Tasende N."/>
            <person name="Nasser-Ali M."/>
            <person name="Estevez L.S."/>
            <person name="Rumbo-Feal S."/>
            <person name="Otero-Alen B."/>
            <person name="Noguera J.F."/>
            <person name="Concha A."/>
            <person name="Pardinas-Lopez S."/>
            <person name="Carda-Dieguez M."/>
            <person name="Gomez-Randulfe I."/>
            <person name="Martinez-Lago N."/>
            <person name="Ladra S."/>
            <person name="Aparicio L.A."/>
            <person name="Bou G."/>
            <person name="Mira A."/>
            <person name="Vallejo J.A."/>
            <person name="Poza M."/>
        </authorList>
    </citation>
    <scope>NUCLEOTIDE SEQUENCE</scope>
    <source>
        <strain evidence="9">PM102KC-G-1</strain>
        <strain evidence="8">PM79KC-AC-4</strain>
    </source>
</reference>
<dbReference type="SUPFAM" id="SSF64263">
    <property type="entry name" value="Prokaryotic ribosomal protein L17"/>
    <property type="match status" value="1"/>
</dbReference>
<dbReference type="KEGG" id="pmic:NW74_03040"/>
<dbReference type="EMBL" id="CP101412">
    <property type="protein sequence ID" value="WBB30336.1"/>
    <property type="molecule type" value="Genomic_DNA"/>
</dbReference>
<dbReference type="PANTHER" id="PTHR14413:SF16">
    <property type="entry name" value="LARGE RIBOSOMAL SUBUNIT PROTEIN BL17M"/>
    <property type="match status" value="1"/>
</dbReference>
<dbReference type="GO" id="GO:0022625">
    <property type="term" value="C:cytosolic large ribosomal subunit"/>
    <property type="evidence" value="ECO:0007669"/>
    <property type="project" value="TreeGrafter"/>
</dbReference>
<comment type="subunit">
    <text evidence="4">Part of the 50S ribosomal subunit. Contacts protein L32.</text>
</comment>
<dbReference type="InterPro" id="IPR036373">
    <property type="entry name" value="Ribosomal_bL17_sf"/>
</dbReference>
<name>A0A0B4S0Q5_9FIRM</name>
<dbReference type="PROSITE" id="PS01167">
    <property type="entry name" value="RIBOSOMAL_L17"/>
    <property type="match status" value="1"/>
</dbReference>
<dbReference type="Proteomes" id="UP000758611">
    <property type="component" value="Unassembled WGS sequence"/>
</dbReference>
<evidence type="ECO:0000313" key="9">
    <source>
        <dbReference type="EMBL" id="WBB30336.1"/>
    </source>
</evidence>
<evidence type="ECO:0000256" key="4">
    <source>
        <dbReference type="HAMAP-Rule" id="MF_01368"/>
    </source>
</evidence>
<dbReference type="InterPro" id="IPR047859">
    <property type="entry name" value="Ribosomal_bL17_CS"/>
</dbReference>
<sequence length="114" mass="13103">MANLRKLGRRADHRDAMLRNQVQSLIENGKIETTLTRAKETRRVAEKMITLGKKGDLHSRRQALAYIYKTETVHKLFEEIAPLYKERNGGYTRILKLGPRQGDAAEMAILELVK</sequence>
<dbReference type="RefSeq" id="WP_004833587.1">
    <property type="nucleotide sequence ID" value="NZ_BHYQ01000003.1"/>
</dbReference>
<evidence type="ECO:0000256" key="3">
    <source>
        <dbReference type="ARBA" id="ARBA00023274"/>
    </source>
</evidence>
<dbReference type="EMBL" id="JABZRE010000004">
    <property type="protein sequence ID" value="MBF1306571.1"/>
    <property type="molecule type" value="Genomic_DNA"/>
</dbReference>
<comment type="similarity">
    <text evidence="1 4 5">Belongs to the bacterial ribosomal protein bL17 family.</text>
</comment>
<dbReference type="InterPro" id="IPR000456">
    <property type="entry name" value="Ribosomal_bL17"/>
</dbReference>
<evidence type="ECO:0000313" key="8">
    <source>
        <dbReference type="EMBL" id="MCZ7407714.1"/>
    </source>
</evidence>
<evidence type="ECO:0000256" key="2">
    <source>
        <dbReference type="ARBA" id="ARBA00022980"/>
    </source>
</evidence>
<dbReference type="EMBL" id="JANDZV010000003">
    <property type="protein sequence ID" value="MCZ7407714.1"/>
    <property type="molecule type" value="Genomic_DNA"/>
</dbReference>
<proteinExistence type="inferred from homology"/>
<dbReference type="OrthoDB" id="9809073at2"/>
<dbReference type="GO" id="GO:0003735">
    <property type="term" value="F:structural constituent of ribosome"/>
    <property type="evidence" value="ECO:0007669"/>
    <property type="project" value="InterPro"/>
</dbReference>
<evidence type="ECO:0000313" key="10">
    <source>
        <dbReference type="Proteomes" id="UP000031386"/>
    </source>
</evidence>
<keyword evidence="10" id="KW-1185">Reference proteome</keyword>
<dbReference type="Gene3D" id="3.90.1030.10">
    <property type="entry name" value="Ribosomal protein L17"/>
    <property type="match status" value="1"/>
</dbReference>
<accession>A0A0B4S0Q5</accession>
<dbReference type="Proteomes" id="UP000031386">
    <property type="component" value="Chromosome"/>
</dbReference>
<dbReference type="NCBIfam" id="TIGR00059">
    <property type="entry name" value="L17"/>
    <property type="match status" value="1"/>
</dbReference>
<dbReference type="PANTHER" id="PTHR14413">
    <property type="entry name" value="RIBOSOMAL PROTEIN L17"/>
    <property type="match status" value="1"/>
</dbReference>
<dbReference type="GO" id="GO:0006412">
    <property type="term" value="P:translation"/>
    <property type="evidence" value="ECO:0007669"/>
    <property type="project" value="UniProtKB-UniRule"/>
</dbReference>
<dbReference type="EMBL" id="CP009761">
    <property type="protein sequence ID" value="AIZ36383.1"/>
    <property type="molecule type" value="Genomic_DNA"/>
</dbReference>
<evidence type="ECO:0000313" key="6">
    <source>
        <dbReference type="EMBL" id="AIZ36383.1"/>
    </source>
</evidence>
<protein>
    <recommendedName>
        <fullName evidence="4">Large ribosomal subunit protein bL17</fullName>
    </recommendedName>
</protein>
<dbReference type="GeneID" id="93384243"/>
<dbReference type="FunFam" id="3.90.1030.10:FF:000001">
    <property type="entry name" value="50S ribosomal protein L17"/>
    <property type="match status" value="1"/>
</dbReference>
<organism evidence="6 10">
    <name type="scientific">Parvimonas micra</name>
    <dbReference type="NCBI Taxonomy" id="33033"/>
    <lineage>
        <taxon>Bacteria</taxon>
        <taxon>Bacillati</taxon>
        <taxon>Bacillota</taxon>
        <taxon>Tissierellia</taxon>
        <taxon>Tissierellales</taxon>
        <taxon>Peptoniphilaceae</taxon>
        <taxon>Parvimonas</taxon>
    </lineage>
</organism>
<reference evidence="6 10" key="1">
    <citation type="submission" date="2014-10" db="EMBL/GenBank/DDBJ databases">
        <title>Complete genome sequence of Parvimonas micra KCOM 1535 (= ChDC B708).</title>
        <authorList>
            <person name="Kook J.-K."/>
            <person name="Park S.-N."/>
            <person name="Lim Y.K."/>
            <person name="Roh H."/>
        </authorList>
    </citation>
    <scope>NUCLEOTIDE SEQUENCE [LARGE SCALE GENOMIC DNA]</scope>
    <source>
        <strain evidence="6">KCOM 1535</strain>
        <strain evidence="10">KCOM 1535 / ChDC B708</strain>
    </source>
</reference>
<evidence type="ECO:0000313" key="7">
    <source>
        <dbReference type="EMBL" id="MBF1306571.1"/>
    </source>
</evidence>
<keyword evidence="2 4" id="KW-0689">Ribosomal protein</keyword>
<dbReference type="AlphaFoldDB" id="A0A0B4S0Q5"/>
<dbReference type="Proteomes" id="UP001141458">
    <property type="component" value="Unassembled WGS sequence"/>
</dbReference>
<reference evidence="7" key="2">
    <citation type="submission" date="2020-04" db="EMBL/GenBank/DDBJ databases">
        <title>Deep metagenomics examines the oral microbiome during advanced dental caries in children, revealing novel taxa and co-occurrences with host molecules.</title>
        <authorList>
            <person name="Baker J.L."/>
            <person name="Morton J.T."/>
            <person name="Dinis M."/>
            <person name="Alvarez R."/>
            <person name="Tran N.C."/>
            <person name="Knight R."/>
            <person name="Edlund A."/>
        </authorList>
    </citation>
    <scope>NUCLEOTIDE SEQUENCE</scope>
    <source>
        <strain evidence="7">JCVI_23_bin.11</strain>
    </source>
</reference>
<evidence type="ECO:0000256" key="1">
    <source>
        <dbReference type="ARBA" id="ARBA00008777"/>
    </source>
</evidence>
<dbReference type="HAMAP" id="MF_01368">
    <property type="entry name" value="Ribosomal_bL17"/>
    <property type="match status" value="1"/>
</dbReference>
<gene>
    <name evidence="4 7" type="primary">rplQ</name>
    <name evidence="7" type="ORF">HXM94_02100</name>
    <name evidence="9" type="ORF">NM222_04980</name>
    <name evidence="8" type="ORF">NND69_04940</name>
    <name evidence="6" type="ORF">NW74_03040</name>
</gene>